<name>A0ACB8R6R7_9AGAM</name>
<evidence type="ECO:0000313" key="1">
    <source>
        <dbReference type="EMBL" id="KAI0039286.1"/>
    </source>
</evidence>
<feature type="non-terminal residue" evidence="1">
    <location>
        <position position="152"/>
    </location>
</feature>
<keyword evidence="2" id="KW-1185">Reference proteome</keyword>
<reference evidence="1" key="2">
    <citation type="journal article" date="2022" name="New Phytol.">
        <title>Evolutionary transition to the ectomycorrhizal habit in the genomes of a hyperdiverse lineage of mushroom-forming fungi.</title>
        <authorList>
            <person name="Looney B."/>
            <person name="Miyauchi S."/>
            <person name="Morin E."/>
            <person name="Drula E."/>
            <person name="Courty P.E."/>
            <person name="Kohler A."/>
            <person name="Kuo A."/>
            <person name="LaButti K."/>
            <person name="Pangilinan J."/>
            <person name="Lipzen A."/>
            <person name="Riley R."/>
            <person name="Andreopoulos W."/>
            <person name="He G."/>
            <person name="Johnson J."/>
            <person name="Nolan M."/>
            <person name="Tritt A."/>
            <person name="Barry K.W."/>
            <person name="Grigoriev I.V."/>
            <person name="Nagy L.G."/>
            <person name="Hibbett D."/>
            <person name="Henrissat B."/>
            <person name="Matheny P.B."/>
            <person name="Labbe J."/>
            <person name="Martin F.M."/>
        </authorList>
    </citation>
    <scope>NUCLEOTIDE SEQUENCE</scope>
    <source>
        <strain evidence="1">FP105234-sp</strain>
    </source>
</reference>
<dbReference type="Proteomes" id="UP000814033">
    <property type="component" value="Unassembled WGS sequence"/>
</dbReference>
<reference evidence="1" key="1">
    <citation type="submission" date="2021-02" db="EMBL/GenBank/DDBJ databases">
        <authorList>
            <consortium name="DOE Joint Genome Institute"/>
            <person name="Ahrendt S."/>
            <person name="Looney B.P."/>
            <person name="Miyauchi S."/>
            <person name="Morin E."/>
            <person name="Drula E."/>
            <person name="Courty P.E."/>
            <person name="Chicoki N."/>
            <person name="Fauchery L."/>
            <person name="Kohler A."/>
            <person name="Kuo A."/>
            <person name="Labutti K."/>
            <person name="Pangilinan J."/>
            <person name="Lipzen A."/>
            <person name="Riley R."/>
            <person name="Andreopoulos W."/>
            <person name="He G."/>
            <person name="Johnson J."/>
            <person name="Barry K.W."/>
            <person name="Grigoriev I.V."/>
            <person name="Nagy L."/>
            <person name="Hibbett D."/>
            <person name="Henrissat B."/>
            <person name="Matheny P.B."/>
            <person name="Labbe J."/>
            <person name="Martin F."/>
        </authorList>
    </citation>
    <scope>NUCLEOTIDE SEQUENCE</scope>
    <source>
        <strain evidence="1">FP105234-sp</strain>
    </source>
</reference>
<dbReference type="EMBL" id="MU276326">
    <property type="protein sequence ID" value="KAI0039286.1"/>
    <property type="molecule type" value="Genomic_DNA"/>
</dbReference>
<sequence length="152" mass="17014">MDTRSGRVLKEAVEPRRIEAREINAGLGNEAVSDKATAGADVELATSVRTDDDRAPVDIQHDDELLKQVKLAYANDATFGKVMENIEAYPTFEITDGVITTVNRAGEKVMCIPKGMHGKRSIIEIVISQGHRVLGHMGSQKTTDYLRRWYWW</sequence>
<proteinExistence type="predicted"/>
<protein>
    <submittedName>
        <fullName evidence="1">Uncharacterized protein</fullName>
    </submittedName>
</protein>
<evidence type="ECO:0000313" key="2">
    <source>
        <dbReference type="Proteomes" id="UP000814033"/>
    </source>
</evidence>
<accession>A0ACB8R6R7</accession>
<comment type="caution">
    <text evidence="1">The sequence shown here is derived from an EMBL/GenBank/DDBJ whole genome shotgun (WGS) entry which is preliminary data.</text>
</comment>
<gene>
    <name evidence="1" type="ORF">FA95DRAFT_1504367</name>
</gene>
<organism evidence="1 2">
    <name type="scientific">Auriscalpium vulgare</name>
    <dbReference type="NCBI Taxonomy" id="40419"/>
    <lineage>
        <taxon>Eukaryota</taxon>
        <taxon>Fungi</taxon>
        <taxon>Dikarya</taxon>
        <taxon>Basidiomycota</taxon>
        <taxon>Agaricomycotina</taxon>
        <taxon>Agaricomycetes</taxon>
        <taxon>Russulales</taxon>
        <taxon>Auriscalpiaceae</taxon>
        <taxon>Auriscalpium</taxon>
    </lineage>
</organism>